<dbReference type="Gene3D" id="3.30.70.270">
    <property type="match status" value="1"/>
</dbReference>
<dbReference type="PROSITE" id="PS50112">
    <property type="entry name" value="PAS"/>
    <property type="match status" value="1"/>
</dbReference>
<dbReference type="InterPro" id="IPR001610">
    <property type="entry name" value="PAC"/>
</dbReference>
<feature type="domain" description="GGDEF" evidence="4">
    <location>
        <begin position="1119"/>
        <end position="1253"/>
    </location>
</feature>
<dbReference type="InterPro" id="IPR015943">
    <property type="entry name" value="WD40/YVTN_repeat-like_dom_sf"/>
</dbReference>
<dbReference type="InterPro" id="IPR011123">
    <property type="entry name" value="Y_Y_Y"/>
</dbReference>
<dbReference type="SUPFAM" id="SSF141868">
    <property type="entry name" value="EAL domain-like"/>
    <property type="match status" value="1"/>
</dbReference>
<sequence>MSNPRFLSARAGERAAVAIVTLLLAATALAGSVLARSAWAATRDYHFRVLGSEHGLAQNSVTAFAEDGDGFVWVGTQGGLHRYDGQRYQLFRHDPRDKASLPDSYVTAIAVEGRDALWVGTYSEFVARLDLHTGAIRRFTVDGGAAPAGSPRKQVLALLPVDGQLWVGTATGLLRFDPRTGRSVPLLQVDPRIVAPSPSQALVRDRDRAVWYASAAGLYRFGAGGGMERIAEGNTRALAFDRDGRLWVGKPDGLYRLRDDGRTLLRVWPREGAEGATDVRSIAQAPDRRLWISVFGDGIRRLDTNGEHVEALRESWMTGALPESTISKVMVDRGGTLWVGGVFRGPSVADPAGTRFRYLVGGRPIDFASGIAGNSVRSLLEDDARTWWLGTDNGTLYRADGEGGRLDDVPAFAEAFPNHPGAPPLRAMALTRGDAGQAWIATMRGLGMIDTDTGTIAQVSVPGYPNVALRSLARDDDGTLWLGSQLSGVLHFDPSSGRVRAYAPKSASPEPSTVHAVTIDRRHRVWAGTSDGLELLEPSTGRLRIFRHAPDQHASLAGNLVRAVLEASDGTVWVGSHSGLSRVRENGDKLDFDHPLDAALGARPVPVVFSIAESPQGLLWLGTDAGLMRFDPAHNQVRAYGLADGLQDLEFNGGAALRLRDGRLLFGGVRGLNMFDPRMVHDSRYMPPVRLLSARFGAGPAPEQDLAWHPDHLAVPADSAMLRLRVGALDYADTGNIRYRYRLEGFDPGWIDNGTQREITYTRIPPGNYTFLAQATNRDGVWNPEMLRLPVNVAPPAWRHPVALALYALAGLLLLGAIAWLVVQRRRQERDYFAQIEDREERLKLALWASGEMFWDYDLARGELRSMRSQDGDRPDIAVQSDVDQRHEIHEEDLARVIDRLRQHVRGETPLFLSEHRVRAPNGAWTWVRARGRVVERGADGRVVRVAGTARDITGSRAAERERRIASEVLRSMAEAVAVLDRNFQFVSVNPAFSRISGYNEADVLGRSSSLLDSAQHDPDYYRQVRAEVERNGRWSGEMWQQRKDGEEFLCWIESSAVLDAAGQRSHYVAVFTDITDKKRAEQELRYLANYDTLTSLPNRALLSERLSRAIVRARRQESRIAVLFLDLDRFKDINDSLGHAAGDRILRATAARLQQTVGPQHTVARLGGDEFTVVLENIDTSEEAEKIAREIITSFEAPLDIDDHQDVAITPSIGISLYPDNAAVPTDLLKHADTAMYQAKAAGRRIYMRYTESMEVSIRRRATISAALRKVLDRNELRLVFQPKLSLPQARITGVEALLRWTSPEYGEIPPTQFIPLAEESGLILEIGEWALREACHTLKRWRANGLDRLTMAVNVSALQLLRGDLPSVVSRVLEDTGVPAEFLELELTESVVMSNAAQTAVTLQAIRDLGVQLAVDDFGTGYSSLAYLKRLPITTLKIDKEFIGDLTRDADDEAITSTVIAMAHSLGLNVVAEGVEEEAQVLFLRAHRCDEIQGYWLSPPLDAHRCLGLIRTWAPDLNAAVMP</sequence>
<dbReference type="InterPro" id="IPR000700">
    <property type="entry name" value="PAS-assoc_C"/>
</dbReference>
<dbReference type="SMART" id="SM00267">
    <property type="entry name" value="GGDEF"/>
    <property type="match status" value="1"/>
</dbReference>
<dbReference type="SUPFAM" id="SSF63829">
    <property type="entry name" value="Calcium-dependent phosphotriesterase"/>
    <property type="match status" value="2"/>
</dbReference>
<proteinExistence type="predicted"/>
<feature type="domain" description="EAL" evidence="3">
    <location>
        <begin position="1262"/>
        <end position="1516"/>
    </location>
</feature>
<evidence type="ECO:0000259" key="2">
    <source>
        <dbReference type="PROSITE" id="PS50113"/>
    </source>
</evidence>
<evidence type="ECO:0000259" key="1">
    <source>
        <dbReference type="PROSITE" id="PS50112"/>
    </source>
</evidence>
<dbReference type="Pfam" id="PF00563">
    <property type="entry name" value="EAL"/>
    <property type="match status" value="1"/>
</dbReference>
<dbReference type="CDD" id="cd00130">
    <property type="entry name" value="PAS"/>
    <property type="match status" value="2"/>
</dbReference>
<dbReference type="InterPro" id="IPR013783">
    <property type="entry name" value="Ig-like_fold"/>
</dbReference>
<dbReference type="SMART" id="SM00086">
    <property type="entry name" value="PAC"/>
    <property type="match status" value="2"/>
</dbReference>
<dbReference type="InterPro" id="IPR052155">
    <property type="entry name" value="Biofilm_reg_signaling"/>
</dbReference>
<dbReference type="Gene3D" id="2.60.40.10">
    <property type="entry name" value="Immunoglobulins"/>
    <property type="match status" value="1"/>
</dbReference>
<organism evidence="5 6">
    <name type="scientific">Noviluteimonas lactosilytica</name>
    <dbReference type="NCBI Taxonomy" id="2888523"/>
    <lineage>
        <taxon>Bacteria</taxon>
        <taxon>Pseudomonadati</taxon>
        <taxon>Pseudomonadota</taxon>
        <taxon>Gammaproteobacteria</taxon>
        <taxon>Lysobacterales</taxon>
        <taxon>Lysobacteraceae</taxon>
        <taxon>Noviluteimonas</taxon>
    </lineage>
</organism>
<dbReference type="PROSITE" id="PS50887">
    <property type="entry name" value="GGDEF"/>
    <property type="match status" value="1"/>
</dbReference>
<dbReference type="InterPro" id="IPR000160">
    <property type="entry name" value="GGDEF_dom"/>
</dbReference>
<feature type="domain" description="PAS" evidence="1">
    <location>
        <begin position="962"/>
        <end position="1013"/>
    </location>
</feature>
<dbReference type="PANTHER" id="PTHR44757:SF2">
    <property type="entry name" value="BIOFILM ARCHITECTURE MAINTENANCE PROTEIN MBAA"/>
    <property type="match status" value="1"/>
</dbReference>
<dbReference type="SUPFAM" id="SSF55073">
    <property type="entry name" value="Nucleotide cyclase"/>
    <property type="match status" value="1"/>
</dbReference>
<dbReference type="SUPFAM" id="SSF55785">
    <property type="entry name" value="PYP-like sensor domain (PAS domain)"/>
    <property type="match status" value="2"/>
</dbReference>
<evidence type="ECO:0000313" key="6">
    <source>
        <dbReference type="Proteomes" id="UP001165293"/>
    </source>
</evidence>
<dbReference type="Gene3D" id="2.130.10.10">
    <property type="entry name" value="YVTN repeat-like/Quinoprotein amine dehydrogenase"/>
    <property type="match status" value="2"/>
</dbReference>
<dbReference type="EMBL" id="JAJGAK010000003">
    <property type="protein sequence ID" value="MCC8364178.1"/>
    <property type="molecule type" value="Genomic_DNA"/>
</dbReference>
<dbReference type="InterPro" id="IPR000014">
    <property type="entry name" value="PAS"/>
</dbReference>
<comment type="caution">
    <text evidence="5">The sequence shown here is derived from an EMBL/GenBank/DDBJ whole genome shotgun (WGS) entry which is preliminary data.</text>
</comment>
<dbReference type="RefSeq" id="WP_230527963.1">
    <property type="nucleotide sequence ID" value="NZ_JAJGAK010000003.1"/>
</dbReference>
<keyword evidence="6" id="KW-1185">Reference proteome</keyword>
<reference evidence="5" key="1">
    <citation type="submission" date="2021-10" db="EMBL/GenBank/DDBJ databases">
        <authorList>
            <person name="Lyu M."/>
            <person name="Wang X."/>
            <person name="Meng X."/>
            <person name="Xu K."/>
        </authorList>
    </citation>
    <scope>NUCLEOTIDE SEQUENCE</scope>
    <source>
        <strain evidence="5">A6</strain>
    </source>
</reference>
<dbReference type="Gene3D" id="3.20.20.450">
    <property type="entry name" value="EAL domain"/>
    <property type="match status" value="1"/>
</dbReference>
<dbReference type="InterPro" id="IPR011110">
    <property type="entry name" value="Reg_prop"/>
</dbReference>
<dbReference type="Pfam" id="PF07495">
    <property type="entry name" value="Y_Y_Y"/>
    <property type="match status" value="1"/>
</dbReference>
<dbReference type="InterPro" id="IPR043128">
    <property type="entry name" value="Rev_trsase/Diguanyl_cyclase"/>
</dbReference>
<protein>
    <submittedName>
        <fullName evidence="5">EAL domain-containing protein</fullName>
    </submittedName>
</protein>
<gene>
    <name evidence="5" type="ORF">LK996_13955</name>
</gene>
<dbReference type="InterPro" id="IPR013655">
    <property type="entry name" value="PAS_fold_3"/>
</dbReference>
<dbReference type="InterPro" id="IPR035919">
    <property type="entry name" value="EAL_sf"/>
</dbReference>
<dbReference type="InterPro" id="IPR035965">
    <property type="entry name" value="PAS-like_dom_sf"/>
</dbReference>
<feature type="domain" description="PAC" evidence="2">
    <location>
        <begin position="912"/>
        <end position="965"/>
    </location>
</feature>
<dbReference type="PROSITE" id="PS50883">
    <property type="entry name" value="EAL"/>
    <property type="match status" value="1"/>
</dbReference>
<dbReference type="Pfam" id="PF08447">
    <property type="entry name" value="PAS_3"/>
    <property type="match status" value="1"/>
</dbReference>
<dbReference type="SMART" id="SM00091">
    <property type="entry name" value="PAS"/>
    <property type="match status" value="1"/>
</dbReference>
<dbReference type="InterPro" id="IPR001633">
    <property type="entry name" value="EAL_dom"/>
</dbReference>
<dbReference type="PANTHER" id="PTHR44757">
    <property type="entry name" value="DIGUANYLATE CYCLASE DGCP"/>
    <property type="match status" value="1"/>
</dbReference>
<dbReference type="Pfam" id="PF07494">
    <property type="entry name" value="Reg_prop"/>
    <property type="match status" value="1"/>
</dbReference>
<dbReference type="NCBIfam" id="TIGR00229">
    <property type="entry name" value="sensory_box"/>
    <property type="match status" value="1"/>
</dbReference>
<feature type="domain" description="PAC" evidence="2">
    <location>
        <begin position="1035"/>
        <end position="1087"/>
    </location>
</feature>
<accession>A0ABS8JKP4</accession>
<dbReference type="NCBIfam" id="TIGR00254">
    <property type="entry name" value="GGDEF"/>
    <property type="match status" value="1"/>
</dbReference>
<evidence type="ECO:0000259" key="4">
    <source>
        <dbReference type="PROSITE" id="PS50887"/>
    </source>
</evidence>
<dbReference type="CDD" id="cd01948">
    <property type="entry name" value="EAL"/>
    <property type="match status" value="1"/>
</dbReference>
<dbReference type="InterPro" id="IPR029787">
    <property type="entry name" value="Nucleotide_cyclase"/>
</dbReference>
<evidence type="ECO:0000313" key="5">
    <source>
        <dbReference type="EMBL" id="MCC8364178.1"/>
    </source>
</evidence>
<dbReference type="Pfam" id="PF00990">
    <property type="entry name" value="GGDEF"/>
    <property type="match status" value="1"/>
</dbReference>
<dbReference type="Proteomes" id="UP001165293">
    <property type="component" value="Unassembled WGS sequence"/>
</dbReference>
<dbReference type="SMART" id="SM00052">
    <property type="entry name" value="EAL"/>
    <property type="match status" value="1"/>
</dbReference>
<dbReference type="PROSITE" id="PS50113">
    <property type="entry name" value="PAC"/>
    <property type="match status" value="2"/>
</dbReference>
<dbReference type="Pfam" id="PF13426">
    <property type="entry name" value="PAS_9"/>
    <property type="match status" value="1"/>
</dbReference>
<name>A0ABS8JKP4_9GAMM</name>
<dbReference type="CDD" id="cd01949">
    <property type="entry name" value="GGDEF"/>
    <property type="match status" value="1"/>
</dbReference>
<dbReference type="Gene3D" id="3.30.450.20">
    <property type="entry name" value="PAS domain"/>
    <property type="match status" value="2"/>
</dbReference>
<evidence type="ECO:0000259" key="3">
    <source>
        <dbReference type="PROSITE" id="PS50883"/>
    </source>
</evidence>